<organism evidence="1 2">
    <name type="scientific">Microthlaspi erraticum</name>
    <dbReference type="NCBI Taxonomy" id="1685480"/>
    <lineage>
        <taxon>Eukaryota</taxon>
        <taxon>Viridiplantae</taxon>
        <taxon>Streptophyta</taxon>
        <taxon>Embryophyta</taxon>
        <taxon>Tracheophyta</taxon>
        <taxon>Spermatophyta</taxon>
        <taxon>Magnoliopsida</taxon>
        <taxon>eudicotyledons</taxon>
        <taxon>Gunneridae</taxon>
        <taxon>Pentapetalae</taxon>
        <taxon>rosids</taxon>
        <taxon>malvids</taxon>
        <taxon>Brassicales</taxon>
        <taxon>Brassicaceae</taxon>
        <taxon>Coluteocarpeae</taxon>
        <taxon>Microthlaspi</taxon>
    </lineage>
</organism>
<keyword evidence="2" id="KW-1185">Reference proteome</keyword>
<name>A0A6D2I8G6_9BRAS</name>
<dbReference type="AlphaFoldDB" id="A0A6D2I8G6"/>
<protein>
    <submittedName>
        <fullName evidence="1">Uncharacterized protein</fullName>
    </submittedName>
</protein>
<evidence type="ECO:0000313" key="2">
    <source>
        <dbReference type="Proteomes" id="UP000467841"/>
    </source>
</evidence>
<evidence type="ECO:0000313" key="1">
    <source>
        <dbReference type="EMBL" id="CAA7026168.1"/>
    </source>
</evidence>
<reference evidence="1" key="1">
    <citation type="submission" date="2020-01" db="EMBL/GenBank/DDBJ databases">
        <authorList>
            <person name="Mishra B."/>
        </authorList>
    </citation>
    <scope>NUCLEOTIDE SEQUENCE [LARGE SCALE GENOMIC DNA]</scope>
</reference>
<dbReference type="Proteomes" id="UP000467841">
    <property type="component" value="Unassembled WGS sequence"/>
</dbReference>
<sequence>MELIDVRLWPRSYFECSPVVTVIEFIRHMLSRWFVSRCRKIEKMGQDEEIPPAVNKELLKQFNLSTSLTVRELSVWDFDVSQVLPNSLDLCKCTDRGSMGIEHKDWLLSTL</sequence>
<comment type="caution">
    <text evidence="1">The sequence shown here is derived from an EMBL/GenBank/DDBJ whole genome shotgun (WGS) entry which is preliminary data.</text>
</comment>
<gene>
    <name evidence="1" type="ORF">MERR_LOCUS13403</name>
</gene>
<accession>A0A6D2I8G6</accession>
<proteinExistence type="predicted"/>
<dbReference type="EMBL" id="CACVBM020001050">
    <property type="protein sequence ID" value="CAA7026168.1"/>
    <property type="molecule type" value="Genomic_DNA"/>
</dbReference>